<evidence type="ECO:0000256" key="3">
    <source>
        <dbReference type="ARBA" id="ARBA00022475"/>
    </source>
</evidence>
<keyword evidence="7 9" id="KW-0472">Membrane</keyword>
<evidence type="ECO:0000313" key="11">
    <source>
        <dbReference type="EMBL" id="MBW3099039.1"/>
    </source>
</evidence>
<comment type="function">
    <text evidence="9">Part of the tripartite ATP-independent periplasmic (TRAP) transport system.</text>
</comment>
<dbReference type="Pfam" id="PF04290">
    <property type="entry name" value="DctQ"/>
    <property type="match status" value="1"/>
</dbReference>
<evidence type="ECO:0000256" key="6">
    <source>
        <dbReference type="ARBA" id="ARBA00022989"/>
    </source>
</evidence>
<evidence type="ECO:0000259" key="10">
    <source>
        <dbReference type="Pfam" id="PF04290"/>
    </source>
</evidence>
<evidence type="ECO:0000313" key="12">
    <source>
        <dbReference type="Proteomes" id="UP001430804"/>
    </source>
</evidence>
<organism evidence="11 12">
    <name type="scientific">Pseudohoeflea coraliihabitans</name>
    <dbReference type="NCBI Taxonomy" id="2860393"/>
    <lineage>
        <taxon>Bacteria</taxon>
        <taxon>Pseudomonadati</taxon>
        <taxon>Pseudomonadota</taxon>
        <taxon>Alphaproteobacteria</taxon>
        <taxon>Hyphomicrobiales</taxon>
        <taxon>Rhizobiaceae</taxon>
        <taxon>Pseudohoeflea</taxon>
    </lineage>
</organism>
<name>A0ABS6WSV4_9HYPH</name>
<evidence type="ECO:0000256" key="1">
    <source>
        <dbReference type="ARBA" id="ARBA00004429"/>
    </source>
</evidence>
<comment type="caution">
    <text evidence="11">The sequence shown here is derived from an EMBL/GenBank/DDBJ whole genome shotgun (WGS) entry which is preliminary data.</text>
</comment>
<evidence type="ECO:0000256" key="8">
    <source>
        <dbReference type="ARBA" id="ARBA00038436"/>
    </source>
</evidence>
<feature type="transmembrane region" description="Helical" evidence="9">
    <location>
        <begin position="109"/>
        <end position="131"/>
    </location>
</feature>
<keyword evidence="4 9" id="KW-0997">Cell inner membrane</keyword>
<feature type="domain" description="Tripartite ATP-independent periplasmic transporters DctQ component" evidence="10">
    <location>
        <begin position="43"/>
        <end position="177"/>
    </location>
</feature>
<keyword evidence="6 9" id="KW-1133">Transmembrane helix</keyword>
<reference evidence="11" key="1">
    <citation type="submission" date="2021-07" db="EMBL/GenBank/DDBJ databases">
        <title>Pseudohoeflea marina sp. nov. a polyhydroxyalcanoate-producing bacterium.</title>
        <authorList>
            <person name="Zheng W."/>
            <person name="Yu S."/>
            <person name="Huang Y."/>
        </authorList>
    </citation>
    <scope>NUCLEOTIDE SEQUENCE</scope>
    <source>
        <strain evidence="11">DP4N28-3</strain>
    </source>
</reference>
<sequence length="190" mass="20542">MTPEQNKASGGAPAPSEANWLSRGFKTVVGSMDILGAAMVLGMVILVNMDVFGRWLFNAPMPGTLELTELGIVAVVYLQLAYAIRSRRLTRSDSFLDFLARKGALRANAGLRFVFNLCGAAILTIIAYGQLPRLIDAWSRGYFKGNVGVFTAPTWPFETILLIGASAGAIQFLVLAFGNLAQWRKARSVA</sequence>
<dbReference type="Proteomes" id="UP001430804">
    <property type="component" value="Unassembled WGS sequence"/>
</dbReference>
<dbReference type="InterPro" id="IPR007387">
    <property type="entry name" value="TRAP_DctQ"/>
</dbReference>
<evidence type="ECO:0000256" key="7">
    <source>
        <dbReference type="ARBA" id="ARBA00023136"/>
    </source>
</evidence>
<keyword evidence="2 9" id="KW-0813">Transport</keyword>
<dbReference type="RefSeq" id="WP_219203371.1">
    <property type="nucleotide sequence ID" value="NZ_JAHWQX010000005.1"/>
</dbReference>
<keyword evidence="5 9" id="KW-0812">Transmembrane</keyword>
<keyword evidence="12" id="KW-1185">Reference proteome</keyword>
<feature type="transmembrane region" description="Helical" evidence="9">
    <location>
        <begin position="160"/>
        <end position="181"/>
    </location>
</feature>
<dbReference type="EMBL" id="JAHWQX010000005">
    <property type="protein sequence ID" value="MBW3099039.1"/>
    <property type="molecule type" value="Genomic_DNA"/>
</dbReference>
<evidence type="ECO:0000256" key="5">
    <source>
        <dbReference type="ARBA" id="ARBA00022692"/>
    </source>
</evidence>
<comment type="subcellular location">
    <subcellularLocation>
        <location evidence="1 9">Cell inner membrane</location>
        <topology evidence="1 9">Multi-pass membrane protein</topology>
    </subcellularLocation>
</comment>
<keyword evidence="3" id="KW-1003">Cell membrane</keyword>
<feature type="transmembrane region" description="Helical" evidence="9">
    <location>
        <begin position="28"/>
        <end position="47"/>
    </location>
</feature>
<feature type="transmembrane region" description="Helical" evidence="9">
    <location>
        <begin position="67"/>
        <end position="84"/>
    </location>
</feature>
<proteinExistence type="inferred from homology"/>
<dbReference type="PANTHER" id="PTHR35011">
    <property type="entry name" value="2,3-DIKETO-L-GULONATE TRAP TRANSPORTER SMALL PERMEASE PROTEIN YIAM"/>
    <property type="match status" value="1"/>
</dbReference>
<evidence type="ECO:0000256" key="2">
    <source>
        <dbReference type="ARBA" id="ARBA00022448"/>
    </source>
</evidence>
<evidence type="ECO:0000256" key="4">
    <source>
        <dbReference type="ARBA" id="ARBA00022519"/>
    </source>
</evidence>
<dbReference type="InterPro" id="IPR055348">
    <property type="entry name" value="DctQ"/>
</dbReference>
<comment type="similarity">
    <text evidence="8 9">Belongs to the TRAP transporter small permease family.</text>
</comment>
<evidence type="ECO:0000256" key="9">
    <source>
        <dbReference type="RuleBase" id="RU369079"/>
    </source>
</evidence>
<comment type="subunit">
    <text evidence="9">The complex comprises the extracytoplasmic solute receptor protein and the two transmembrane proteins.</text>
</comment>
<protein>
    <recommendedName>
        <fullName evidence="9">TRAP transporter small permease protein</fullName>
    </recommendedName>
</protein>
<accession>A0ABS6WSV4</accession>
<dbReference type="PANTHER" id="PTHR35011:SF10">
    <property type="entry name" value="TRAP TRANSPORTER SMALL PERMEASE PROTEIN"/>
    <property type="match status" value="1"/>
</dbReference>
<gene>
    <name evidence="11" type="ORF">KY465_17305</name>
</gene>